<dbReference type="GeneID" id="20805798"/>
<keyword evidence="3" id="KW-0315">Glutamine amidotransferase</keyword>
<evidence type="ECO:0000313" key="5">
    <source>
        <dbReference type="EMBL" id="ETV84661.1"/>
    </source>
</evidence>
<proteinExistence type="predicted"/>
<dbReference type="RefSeq" id="XP_009826353.1">
    <property type="nucleotide sequence ID" value="XM_009828051.1"/>
</dbReference>
<dbReference type="PROSITE" id="PS51278">
    <property type="entry name" value="GATASE_TYPE_2"/>
    <property type="match status" value="1"/>
</dbReference>
<organism evidence="5">
    <name type="scientific">Aphanomyces astaci</name>
    <name type="common">Crayfish plague agent</name>
    <dbReference type="NCBI Taxonomy" id="112090"/>
    <lineage>
        <taxon>Eukaryota</taxon>
        <taxon>Sar</taxon>
        <taxon>Stramenopiles</taxon>
        <taxon>Oomycota</taxon>
        <taxon>Saprolegniomycetes</taxon>
        <taxon>Saprolegniales</taxon>
        <taxon>Verrucalvaceae</taxon>
        <taxon>Aphanomyces</taxon>
    </lineage>
</organism>
<dbReference type="OrthoDB" id="10252281at2759"/>
<dbReference type="Pfam" id="PF00733">
    <property type="entry name" value="Asn_synthase"/>
    <property type="match status" value="2"/>
</dbReference>
<dbReference type="STRING" id="112090.W4GZA9"/>
<name>W4GZA9_APHAT</name>
<keyword evidence="1" id="KW-0028">Amino-acid biosynthesis</keyword>
<protein>
    <recommendedName>
        <fullName evidence="4">Glutamine amidotransferase type-2 domain-containing protein</fullName>
    </recommendedName>
</protein>
<dbReference type="PANTHER" id="PTHR45937:SF1">
    <property type="entry name" value="ASPARAGINE SYNTHETASE DOMAIN-CONTAINING PROTEIN 1"/>
    <property type="match status" value="1"/>
</dbReference>
<dbReference type="InterPro" id="IPR051857">
    <property type="entry name" value="Asn_synthetase_domain"/>
</dbReference>
<dbReference type="SUPFAM" id="SSF56235">
    <property type="entry name" value="N-terminal nucleophile aminohydrolases (Ntn hydrolases)"/>
    <property type="match status" value="1"/>
</dbReference>
<dbReference type="Pfam" id="PF13537">
    <property type="entry name" value="GATase_7"/>
    <property type="match status" value="1"/>
</dbReference>
<dbReference type="InterPro" id="IPR029055">
    <property type="entry name" value="Ntn_hydrolases_N"/>
</dbReference>
<evidence type="ECO:0000259" key="4">
    <source>
        <dbReference type="PROSITE" id="PS51278"/>
    </source>
</evidence>
<dbReference type="Gene3D" id="3.40.50.620">
    <property type="entry name" value="HUPs"/>
    <property type="match status" value="2"/>
</dbReference>
<accession>W4GZA9</accession>
<gene>
    <name evidence="5" type="ORF">H257_03802</name>
</gene>
<dbReference type="InterPro" id="IPR001962">
    <property type="entry name" value="Asn_synthase"/>
</dbReference>
<dbReference type="SUPFAM" id="SSF52402">
    <property type="entry name" value="Adenine nucleotide alpha hydrolases-like"/>
    <property type="match status" value="1"/>
</dbReference>
<dbReference type="CDD" id="cd01991">
    <property type="entry name" value="Asn_synthase_B_C"/>
    <property type="match status" value="1"/>
</dbReference>
<evidence type="ECO:0000256" key="1">
    <source>
        <dbReference type="ARBA" id="ARBA00022605"/>
    </source>
</evidence>
<dbReference type="VEuPathDB" id="FungiDB:H257_03802"/>
<dbReference type="AlphaFoldDB" id="W4GZA9"/>
<dbReference type="PANTHER" id="PTHR45937">
    <property type="entry name" value="ASPARAGINE SYNTHETASE DOMAIN-CONTAINING PROTEIN 1"/>
    <property type="match status" value="1"/>
</dbReference>
<dbReference type="InterPro" id="IPR014729">
    <property type="entry name" value="Rossmann-like_a/b/a_fold"/>
</dbReference>
<reference evidence="5" key="1">
    <citation type="submission" date="2013-12" db="EMBL/GenBank/DDBJ databases">
        <title>The Genome Sequence of Aphanomyces astaci APO3.</title>
        <authorList>
            <consortium name="The Broad Institute Genomics Platform"/>
            <person name="Russ C."/>
            <person name="Tyler B."/>
            <person name="van West P."/>
            <person name="Dieguez-Uribeondo J."/>
            <person name="Young S.K."/>
            <person name="Zeng Q."/>
            <person name="Gargeya S."/>
            <person name="Fitzgerald M."/>
            <person name="Abouelleil A."/>
            <person name="Alvarado L."/>
            <person name="Chapman S.B."/>
            <person name="Gainer-Dewar J."/>
            <person name="Goldberg J."/>
            <person name="Griggs A."/>
            <person name="Gujja S."/>
            <person name="Hansen M."/>
            <person name="Howarth C."/>
            <person name="Imamovic A."/>
            <person name="Ireland A."/>
            <person name="Larimer J."/>
            <person name="McCowan C."/>
            <person name="Murphy C."/>
            <person name="Pearson M."/>
            <person name="Poon T.W."/>
            <person name="Priest M."/>
            <person name="Roberts A."/>
            <person name="Saif S."/>
            <person name="Shea T."/>
            <person name="Sykes S."/>
            <person name="Wortman J."/>
            <person name="Nusbaum C."/>
            <person name="Birren B."/>
        </authorList>
    </citation>
    <scope>NUCLEOTIDE SEQUENCE [LARGE SCALE GENOMIC DNA]</scope>
    <source>
        <strain evidence="5">APO3</strain>
    </source>
</reference>
<sequence>MCGIAIVVGADVQEHTTAAVVAVSRRGPDHVGTYERRVASIDRTLVMVSAVLHLRGTQLCEQPVHDRHGNVLLWNGEVFGGASIPIYESDTKYVSHRLASVDDDSVSAEVAATLVVDALSIIQGPFAFAWLHVSTNTLFYGRDGLGRRSLVVHTPDDAKRSYFLLASVALNSQRDGWKEVACTGVFSLDLNMLGALPRLHPWPVRVVSVASPRCLAPLPPSVVALGTSFDTDPFCDHAGMMLAAKGLLQVLSAAVAKRVESIPTQGHADSARVGVLFSGGLDSVVLAALCHLHVLPTEPIDLLAICFDKDHNSPDRRAATASWTELKHLFPTRQWHFVAIDIASHQVATHQPHMLALMQPCKTHMDFNIGTAFWFLARGEGRLVVEPPTSDPTDLSSSEPPGVVEPLALFESTSGFCPVRTCRPARRPHPGCALNSHLCRPCCTKIHKLAMTLKHTSTHPQQIISAIATLESMGISGDKLQRLLAFVPLDQPRGCRPVTSLKALPSPSDDDTVTLGESYTSPAKVLLVGIGADEQVAGYGRHKHAYVTGGWDGLRAELDKDMRRIWQRNLGRDDRMIADHGREARFPYLDEDVVAYLRSLPLDHVVDFAQPRGVGDKLILRIVARQLGLKHCTALAKQAIQFGTRIAKQSNERVVGLHPKGTTEFTG</sequence>
<dbReference type="GO" id="GO:0004066">
    <property type="term" value="F:asparagine synthase (glutamine-hydrolyzing) activity"/>
    <property type="evidence" value="ECO:0007669"/>
    <property type="project" value="InterPro"/>
</dbReference>
<keyword evidence="2" id="KW-0061">Asparagine biosynthesis</keyword>
<evidence type="ECO:0000256" key="2">
    <source>
        <dbReference type="ARBA" id="ARBA00022888"/>
    </source>
</evidence>
<dbReference type="InterPro" id="IPR017932">
    <property type="entry name" value="GATase_2_dom"/>
</dbReference>
<feature type="domain" description="Glutamine amidotransferase type-2" evidence="4">
    <location>
        <begin position="2"/>
        <end position="210"/>
    </location>
</feature>
<dbReference type="GO" id="GO:0006529">
    <property type="term" value="P:asparagine biosynthetic process"/>
    <property type="evidence" value="ECO:0007669"/>
    <property type="project" value="UniProtKB-KW"/>
</dbReference>
<evidence type="ECO:0000256" key="3">
    <source>
        <dbReference type="ARBA" id="ARBA00022962"/>
    </source>
</evidence>
<dbReference type="EMBL" id="KI913119">
    <property type="protein sequence ID" value="ETV84661.1"/>
    <property type="molecule type" value="Genomic_DNA"/>
</dbReference>
<dbReference type="Gene3D" id="3.60.20.10">
    <property type="entry name" value="Glutamine Phosphoribosylpyrophosphate, subunit 1, domain 1"/>
    <property type="match status" value="1"/>
</dbReference>